<evidence type="ECO:0000256" key="2">
    <source>
        <dbReference type="ARBA" id="ARBA00003213"/>
    </source>
</evidence>
<keyword evidence="7 10" id="KW-0067">ATP-binding</keyword>
<dbReference type="GO" id="GO:0052381">
    <property type="term" value="F:tRNA dimethylallyltransferase activity"/>
    <property type="evidence" value="ECO:0007669"/>
    <property type="project" value="UniProtKB-EC"/>
</dbReference>
<dbReference type="PANTHER" id="PTHR11088:SF60">
    <property type="entry name" value="TRNA DIMETHYLALLYLTRANSFERASE"/>
    <property type="match status" value="1"/>
</dbReference>
<gene>
    <name evidence="10 14" type="primary">miaA</name>
    <name evidence="14" type="ORF">N7U62_00745</name>
</gene>
<name>A0ABT3CN88_9BACT</name>
<reference evidence="14 15" key="1">
    <citation type="submission" date="2022-10" db="EMBL/GenBank/DDBJ databases">
        <title>Comparative genomics and taxonomic characterization of three novel marine species of genus Reichenbachiella exhibiting antioxidant and polysaccharide degradation activities.</title>
        <authorList>
            <person name="Muhammad N."/>
            <person name="Lee Y.-J."/>
            <person name="Ko J."/>
            <person name="Kim S.-G."/>
        </authorList>
    </citation>
    <scope>NUCLEOTIDE SEQUENCE [LARGE SCALE GENOMIC DNA]</scope>
    <source>
        <strain evidence="14 15">ABR2-5</strain>
    </source>
</reference>
<evidence type="ECO:0000256" key="1">
    <source>
        <dbReference type="ARBA" id="ARBA00001946"/>
    </source>
</evidence>
<dbReference type="PANTHER" id="PTHR11088">
    <property type="entry name" value="TRNA DIMETHYLALLYLTRANSFERASE"/>
    <property type="match status" value="1"/>
</dbReference>
<dbReference type="SUPFAM" id="SSF52540">
    <property type="entry name" value="P-loop containing nucleoside triphosphate hydrolases"/>
    <property type="match status" value="2"/>
</dbReference>
<dbReference type="Proteomes" id="UP001300692">
    <property type="component" value="Unassembled WGS sequence"/>
</dbReference>
<dbReference type="Gene3D" id="1.10.20.140">
    <property type="match status" value="1"/>
</dbReference>
<dbReference type="EC" id="2.5.1.75" evidence="10"/>
<keyword evidence="8 10" id="KW-0460">Magnesium</keyword>
<evidence type="ECO:0000256" key="13">
    <source>
        <dbReference type="RuleBase" id="RU003785"/>
    </source>
</evidence>
<comment type="caution">
    <text evidence="10">Lacks conserved residue(s) required for the propagation of feature annotation.</text>
</comment>
<dbReference type="InterPro" id="IPR018022">
    <property type="entry name" value="IPT"/>
</dbReference>
<evidence type="ECO:0000256" key="12">
    <source>
        <dbReference type="RuleBase" id="RU003784"/>
    </source>
</evidence>
<feature type="site" description="Interaction with substrate tRNA" evidence="10">
    <location>
        <position position="124"/>
    </location>
</feature>
<proteinExistence type="inferred from homology"/>
<evidence type="ECO:0000256" key="10">
    <source>
        <dbReference type="HAMAP-Rule" id="MF_00185"/>
    </source>
</evidence>
<dbReference type="InterPro" id="IPR027417">
    <property type="entry name" value="P-loop_NTPase"/>
</dbReference>
<organism evidence="14 15">
    <name type="scientific">Reichenbachiella ulvae</name>
    <dbReference type="NCBI Taxonomy" id="2980104"/>
    <lineage>
        <taxon>Bacteria</taxon>
        <taxon>Pseudomonadati</taxon>
        <taxon>Bacteroidota</taxon>
        <taxon>Cytophagia</taxon>
        <taxon>Cytophagales</taxon>
        <taxon>Reichenbachiellaceae</taxon>
        <taxon>Reichenbachiella</taxon>
    </lineage>
</organism>
<keyword evidence="5 10" id="KW-0819">tRNA processing</keyword>
<dbReference type="Pfam" id="PF01715">
    <property type="entry name" value="IPPT"/>
    <property type="match status" value="1"/>
</dbReference>
<comment type="catalytic activity">
    <reaction evidence="9 10 11">
        <text>adenosine(37) in tRNA + dimethylallyl diphosphate = N(6)-dimethylallyladenosine(37) in tRNA + diphosphate</text>
        <dbReference type="Rhea" id="RHEA:26482"/>
        <dbReference type="Rhea" id="RHEA-COMP:10162"/>
        <dbReference type="Rhea" id="RHEA-COMP:10375"/>
        <dbReference type="ChEBI" id="CHEBI:33019"/>
        <dbReference type="ChEBI" id="CHEBI:57623"/>
        <dbReference type="ChEBI" id="CHEBI:74411"/>
        <dbReference type="ChEBI" id="CHEBI:74415"/>
        <dbReference type="EC" id="2.5.1.75"/>
    </reaction>
</comment>
<dbReference type="NCBIfam" id="TIGR00174">
    <property type="entry name" value="miaA"/>
    <property type="match status" value="1"/>
</dbReference>
<evidence type="ECO:0000256" key="7">
    <source>
        <dbReference type="ARBA" id="ARBA00022840"/>
    </source>
</evidence>
<evidence type="ECO:0000256" key="4">
    <source>
        <dbReference type="ARBA" id="ARBA00022679"/>
    </source>
</evidence>
<evidence type="ECO:0000313" key="15">
    <source>
        <dbReference type="Proteomes" id="UP001300692"/>
    </source>
</evidence>
<evidence type="ECO:0000256" key="11">
    <source>
        <dbReference type="RuleBase" id="RU003783"/>
    </source>
</evidence>
<comment type="function">
    <text evidence="2 10 12">Catalyzes the transfer of a dimethylallyl group onto the adenine at position 37 in tRNAs that read codons beginning with uridine, leading to the formation of N6-(dimethylallyl)adenosine (i(6)A).</text>
</comment>
<evidence type="ECO:0000256" key="9">
    <source>
        <dbReference type="ARBA" id="ARBA00049563"/>
    </source>
</evidence>
<feature type="binding site" evidence="10">
    <location>
        <begin position="11"/>
        <end position="18"/>
    </location>
    <ligand>
        <name>ATP</name>
        <dbReference type="ChEBI" id="CHEBI:30616"/>
    </ligand>
</feature>
<evidence type="ECO:0000256" key="8">
    <source>
        <dbReference type="ARBA" id="ARBA00022842"/>
    </source>
</evidence>
<comment type="cofactor">
    <cofactor evidence="1 10">
        <name>Mg(2+)</name>
        <dbReference type="ChEBI" id="CHEBI:18420"/>
    </cofactor>
</comment>
<dbReference type="HAMAP" id="MF_00185">
    <property type="entry name" value="IPP_trans"/>
    <property type="match status" value="1"/>
</dbReference>
<evidence type="ECO:0000256" key="5">
    <source>
        <dbReference type="ARBA" id="ARBA00022694"/>
    </source>
</evidence>
<accession>A0ABT3CN88</accession>
<dbReference type="InterPro" id="IPR039657">
    <property type="entry name" value="Dimethylallyltransferase"/>
</dbReference>
<feature type="region of interest" description="Interaction with substrate tRNA" evidence="10">
    <location>
        <begin position="160"/>
        <end position="164"/>
    </location>
</feature>
<evidence type="ECO:0000313" key="14">
    <source>
        <dbReference type="EMBL" id="MCV9385165.1"/>
    </source>
</evidence>
<protein>
    <recommendedName>
        <fullName evidence="10">tRNA dimethylallyltransferase</fullName>
        <ecNumber evidence="10">2.5.1.75</ecNumber>
    </recommendedName>
    <alternativeName>
        <fullName evidence="10">Dimethylallyl diphosphate:tRNA dimethylallyltransferase</fullName>
        <shortName evidence="10">DMAPP:tRNA dimethylallyltransferase</shortName>
        <shortName evidence="10">DMATase</shortName>
    </alternativeName>
    <alternativeName>
        <fullName evidence="10">Isopentenyl-diphosphate:tRNA isopentenyltransferase</fullName>
        <shortName evidence="10">IPP transferase</shortName>
        <shortName evidence="10">IPPT</shortName>
        <shortName evidence="10">IPTase</shortName>
    </alternativeName>
</protein>
<comment type="caution">
    <text evidence="14">The sequence shown here is derived from an EMBL/GenBank/DDBJ whole genome shotgun (WGS) entry which is preliminary data.</text>
</comment>
<comment type="subunit">
    <text evidence="10">Monomer.</text>
</comment>
<dbReference type="RefSeq" id="WP_264135958.1">
    <property type="nucleotide sequence ID" value="NZ_JAOYOD010000001.1"/>
</dbReference>
<feature type="site" description="Interaction with substrate tRNA" evidence="10">
    <location>
        <position position="102"/>
    </location>
</feature>
<feature type="binding site" evidence="10">
    <location>
        <begin position="13"/>
        <end position="18"/>
    </location>
    <ligand>
        <name>substrate</name>
    </ligand>
</feature>
<feature type="region of interest" description="Interaction with substrate tRNA" evidence="10">
    <location>
        <begin position="36"/>
        <end position="39"/>
    </location>
</feature>
<comment type="similarity">
    <text evidence="3 10 13">Belongs to the IPP transferase family.</text>
</comment>
<keyword evidence="4 10" id="KW-0808">Transferase</keyword>
<keyword evidence="15" id="KW-1185">Reference proteome</keyword>
<sequence length="306" mass="35737">MKIPHLVVVVGPTAVGKTATCIQLANHFDAEIISADSRQFYKEMEIGTAKPDAKELAQAKHYFIDSHSIVEEYDAGSFSEDARSLLNDIYQKTDIAFSVGGSGLYIKALCDGLDDMPEVEEGLRSQLRQEWEENGLEPLLEELMLRDPEYYEQVDRYNHQRVIRALEVIRSSGASFTAFRQANQKEVVRPFTVTKIGIEENRETLYQRIDDRMDLMIEQGLFEEAEKLYPQKELNALQTVGYKEIFGYLDGEYDKEEAIRLLKRNSRRYAKRQMTWFKRDEEVVWFRRDQTEEMIQLIEKNRVNEH</sequence>
<dbReference type="Gene3D" id="3.40.50.300">
    <property type="entry name" value="P-loop containing nucleotide triphosphate hydrolases"/>
    <property type="match status" value="1"/>
</dbReference>
<dbReference type="EMBL" id="JAOYOD010000001">
    <property type="protein sequence ID" value="MCV9385165.1"/>
    <property type="molecule type" value="Genomic_DNA"/>
</dbReference>
<evidence type="ECO:0000256" key="6">
    <source>
        <dbReference type="ARBA" id="ARBA00022741"/>
    </source>
</evidence>
<keyword evidence="6 10" id="KW-0547">Nucleotide-binding</keyword>
<evidence type="ECO:0000256" key="3">
    <source>
        <dbReference type="ARBA" id="ARBA00005842"/>
    </source>
</evidence>